<reference evidence="3" key="1">
    <citation type="submission" date="2017-04" db="EMBL/GenBank/DDBJ databases">
        <title>Genome evolution of the luminous symbionts of deep sea anglerfish.</title>
        <authorList>
            <person name="Hendry T.A."/>
        </authorList>
    </citation>
    <scope>NUCLEOTIDE SEQUENCE [LARGE SCALE GENOMIC DNA]</scope>
</reference>
<name>A0A2A5T2L7_9GAMM</name>
<organism evidence="2 3">
    <name type="scientific">Candidatus Enterovibrio escicola</name>
    <dbReference type="NCBI Taxonomy" id="1927127"/>
    <lineage>
        <taxon>Bacteria</taxon>
        <taxon>Pseudomonadati</taxon>
        <taxon>Pseudomonadota</taxon>
        <taxon>Gammaproteobacteria</taxon>
        <taxon>Vibrionales</taxon>
        <taxon>Vibrionaceae</taxon>
        <taxon>Enterovibrio</taxon>
    </lineage>
</organism>
<dbReference type="Gene3D" id="3.30.70.1290">
    <property type="entry name" value="Transposase IS200-like"/>
    <property type="match status" value="1"/>
</dbReference>
<evidence type="ECO:0000313" key="2">
    <source>
        <dbReference type="EMBL" id="PCS22409.1"/>
    </source>
</evidence>
<dbReference type="AlphaFoldDB" id="A0A2A5T2L7"/>
<dbReference type="Proteomes" id="UP000219020">
    <property type="component" value="Unassembled WGS sequence"/>
</dbReference>
<dbReference type="SUPFAM" id="SSF143422">
    <property type="entry name" value="Transposase IS200-like"/>
    <property type="match status" value="1"/>
</dbReference>
<dbReference type="InterPro" id="IPR002686">
    <property type="entry name" value="Transposase_17"/>
</dbReference>
<dbReference type="Pfam" id="PF01797">
    <property type="entry name" value="Y1_Tnp"/>
    <property type="match status" value="1"/>
</dbReference>
<dbReference type="InterPro" id="IPR036515">
    <property type="entry name" value="Transposase_17_sf"/>
</dbReference>
<sequence length="39" mass="4577">MVKYYWKPALWSRAYCLITDGGAPLDILTNYIANQDRQK</sequence>
<dbReference type="GO" id="GO:0006313">
    <property type="term" value="P:DNA transposition"/>
    <property type="evidence" value="ECO:0007669"/>
    <property type="project" value="InterPro"/>
</dbReference>
<feature type="domain" description="Transposase IS200-like" evidence="1">
    <location>
        <begin position="3"/>
        <end position="35"/>
    </location>
</feature>
<evidence type="ECO:0000313" key="3">
    <source>
        <dbReference type="Proteomes" id="UP000219020"/>
    </source>
</evidence>
<protein>
    <recommendedName>
        <fullName evidence="1">Transposase IS200-like domain-containing protein</fullName>
    </recommendedName>
</protein>
<comment type="caution">
    <text evidence="2">The sequence shown here is derived from an EMBL/GenBank/DDBJ whole genome shotgun (WGS) entry which is preliminary data.</text>
</comment>
<dbReference type="EMBL" id="NBYY01000020">
    <property type="protein sequence ID" value="PCS22409.1"/>
    <property type="molecule type" value="Genomic_DNA"/>
</dbReference>
<accession>A0A2A5T2L7</accession>
<evidence type="ECO:0000259" key="1">
    <source>
        <dbReference type="Pfam" id="PF01797"/>
    </source>
</evidence>
<dbReference type="GO" id="GO:0003677">
    <property type="term" value="F:DNA binding"/>
    <property type="evidence" value="ECO:0007669"/>
    <property type="project" value="InterPro"/>
</dbReference>
<keyword evidence="3" id="KW-1185">Reference proteome</keyword>
<gene>
    <name evidence="2" type="ORF">BTN49_1934</name>
</gene>
<dbReference type="GO" id="GO:0004803">
    <property type="term" value="F:transposase activity"/>
    <property type="evidence" value="ECO:0007669"/>
    <property type="project" value="InterPro"/>
</dbReference>
<proteinExistence type="predicted"/>